<reference evidence="16" key="2">
    <citation type="submission" date="2015-06" db="UniProtKB">
        <authorList>
            <consortium name="EnsemblMetazoa"/>
        </authorList>
    </citation>
    <scope>IDENTIFICATION</scope>
</reference>
<dbReference type="HOGENOM" id="CLU_391961_0_0_1"/>
<dbReference type="InterPro" id="IPR008271">
    <property type="entry name" value="Ser/Thr_kinase_AS"/>
</dbReference>
<evidence type="ECO:0000256" key="7">
    <source>
        <dbReference type="ARBA" id="ARBA00022723"/>
    </source>
</evidence>
<dbReference type="AlphaFoldDB" id="T1GAV9"/>
<evidence type="ECO:0000256" key="4">
    <source>
        <dbReference type="ARBA" id="ARBA00022527"/>
    </source>
</evidence>
<protein>
    <recommendedName>
        <fullName evidence="3">non-specific serine/threonine protein kinase</fullName>
        <ecNumber evidence="3">2.7.11.1</ecNumber>
    </recommendedName>
</protein>
<dbReference type="STRING" id="36166.T1GAV9"/>
<evidence type="ECO:0000256" key="2">
    <source>
        <dbReference type="ARBA" id="ARBA00006234"/>
    </source>
</evidence>
<keyword evidence="10" id="KW-0067">ATP-binding</keyword>
<feature type="compositionally biased region" description="Pro residues" evidence="14">
    <location>
        <begin position="53"/>
        <end position="66"/>
    </location>
</feature>
<dbReference type="Gene3D" id="1.10.510.10">
    <property type="entry name" value="Transferase(Phosphotransferase) domain 1"/>
    <property type="match status" value="1"/>
</dbReference>
<keyword evidence="5" id="KW-0597">Phosphoprotein</keyword>
<comment type="similarity">
    <text evidence="2">Belongs to the protein kinase superfamily. CAMK Ser/Thr protein kinase family. SNF1 subfamily.</text>
</comment>
<evidence type="ECO:0000256" key="11">
    <source>
        <dbReference type="ARBA" id="ARBA00022842"/>
    </source>
</evidence>
<feature type="region of interest" description="Disordered" evidence="14">
    <location>
        <begin position="1"/>
        <end position="34"/>
    </location>
</feature>
<dbReference type="Proteomes" id="UP000015102">
    <property type="component" value="Unassembled WGS sequence"/>
</dbReference>
<evidence type="ECO:0000256" key="8">
    <source>
        <dbReference type="ARBA" id="ARBA00022741"/>
    </source>
</evidence>
<evidence type="ECO:0000259" key="15">
    <source>
        <dbReference type="PROSITE" id="PS50011"/>
    </source>
</evidence>
<proteinExistence type="inferred from homology"/>
<feature type="region of interest" description="Disordered" evidence="14">
    <location>
        <begin position="331"/>
        <end position="350"/>
    </location>
</feature>
<evidence type="ECO:0000256" key="6">
    <source>
        <dbReference type="ARBA" id="ARBA00022679"/>
    </source>
</evidence>
<comment type="catalytic activity">
    <reaction evidence="12">
        <text>L-threonyl-[protein] + ATP = O-phospho-L-threonyl-[protein] + ADP + H(+)</text>
        <dbReference type="Rhea" id="RHEA:46608"/>
        <dbReference type="Rhea" id="RHEA-COMP:11060"/>
        <dbReference type="Rhea" id="RHEA-COMP:11605"/>
        <dbReference type="ChEBI" id="CHEBI:15378"/>
        <dbReference type="ChEBI" id="CHEBI:30013"/>
        <dbReference type="ChEBI" id="CHEBI:30616"/>
        <dbReference type="ChEBI" id="CHEBI:61977"/>
        <dbReference type="ChEBI" id="CHEBI:456216"/>
        <dbReference type="EC" id="2.7.11.1"/>
    </reaction>
</comment>
<feature type="compositionally biased region" description="Low complexity" evidence="14">
    <location>
        <begin position="331"/>
        <end position="341"/>
    </location>
</feature>
<dbReference type="GO" id="GO:0046872">
    <property type="term" value="F:metal ion binding"/>
    <property type="evidence" value="ECO:0007669"/>
    <property type="project" value="UniProtKB-KW"/>
</dbReference>
<evidence type="ECO:0000256" key="3">
    <source>
        <dbReference type="ARBA" id="ARBA00012513"/>
    </source>
</evidence>
<dbReference type="InterPro" id="IPR011009">
    <property type="entry name" value="Kinase-like_dom_sf"/>
</dbReference>
<dbReference type="EC" id="2.7.11.1" evidence="3"/>
<dbReference type="PANTHER" id="PTHR24346:SF82">
    <property type="entry name" value="KP78A-RELATED"/>
    <property type="match status" value="1"/>
</dbReference>
<feature type="domain" description="Protein kinase" evidence="15">
    <location>
        <begin position="421"/>
        <end position="672"/>
    </location>
</feature>
<evidence type="ECO:0000256" key="1">
    <source>
        <dbReference type="ARBA" id="ARBA00001946"/>
    </source>
</evidence>
<dbReference type="InterPro" id="IPR000719">
    <property type="entry name" value="Prot_kinase_dom"/>
</dbReference>
<evidence type="ECO:0000256" key="10">
    <source>
        <dbReference type="ARBA" id="ARBA00022840"/>
    </source>
</evidence>
<dbReference type="SUPFAM" id="SSF56112">
    <property type="entry name" value="Protein kinase-like (PK-like)"/>
    <property type="match status" value="1"/>
</dbReference>
<keyword evidence="4" id="KW-0723">Serine/threonine-protein kinase</keyword>
<dbReference type="PANTHER" id="PTHR24346">
    <property type="entry name" value="MAP/MICROTUBULE AFFINITY-REGULATING KINASE"/>
    <property type="match status" value="1"/>
</dbReference>
<dbReference type="PROSITE" id="PS00108">
    <property type="entry name" value="PROTEIN_KINASE_ST"/>
    <property type="match status" value="1"/>
</dbReference>
<accession>T1GAV9</accession>
<dbReference type="GO" id="GO:0005737">
    <property type="term" value="C:cytoplasm"/>
    <property type="evidence" value="ECO:0007669"/>
    <property type="project" value="TreeGrafter"/>
</dbReference>
<dbReference type="SMART" id="SM00220">
    <property type="entry name" value="S_TKc"/>
    <property type="match status" value="1"/>
</dbReference>
<dbReference type="PROSITE" id="PS50011">
    <property type="entry name" value="PROTEIN_KINASE_DOM"/>
    <property type="match status" value="1"/>
</dbReference>
<dbReference type="FunFam" id="3.30.200.20:FF:000003">
    <property type="entry name" value="Non-specific serine/threonine protein kinase"/>
    <property type="match status" value="1"/>
</dbReference>
<dbReference type="OMA" id="YLPPMND"/>
<organism evidence="16 17">
    <name type="scientific">Megaselia scalaris</name>
    <name type="common">Humpbacked fly</name>
    <name type="synonym">Phora scalaris</name>
    <dbReference type="NCBI Taxonomy" id="36166"/>
    <lineage>
        <taxon>Eukaryota</taxon>
        <taxon>Metazoa</taxon>
        <taxon>Ecdysozoa</taxon>
        <taxon>Arthropoda</taxon>
        <taxon>Hexapoda</taxon>
        <taxon>Insecta</taxon>
        <taxon>Pterygota</taxon>
        <taxon>Neoptera</taxon>
        <taxon>Endopterygota</taxon>
        <taxon>Diptera</taxon>
        <taxon>Brachycera</taxon>
        <taxon>Muscomorpha</taxon>
        <taxon>Platypezoidea</taxon>
        <taxon>Phoridae</taxon>
        <taxon>Megaseliini</taxon>
        <taxon>Megaselia</taxon>
    </lineage>
</organism>
<dbReference type="EnsemblMetazoa" id="MESCA000374-RA">
    <property type="protein sequence ID" value="MESCA000374-PA"/>
    <property type="gene ID" value="MESCA000374"/>
</dbReference>
<dbReference type="GO" id="GO:0050321">
    <property type="term" value="F:tau-protein kinase activity"/>
    <property type="evidence" value="ECO:0007669"/>
    <property type="project" value="TreeGrafter"/>
</dbReference>
<name>T1GAV9_MEGSC</name>
<sequence length="704" mass="79300">MDSPTSDLKRDDALRKSIKKTRAPLAPLSPPPVRLADIDIGERAPLPLSPITGAPPPFKLFPSPLPKPKHFQLNTNFESDKRSSVPAHMLSELKIKDTTNKNRLYAQDEIDDKSDALDLDSIQKQINAVEEIFHKQQLQSELQSSHRKPSIDELKIRSRRYGETENLLQPCGSNMASGTDFCYLPPMNDSDCEEESEFKRGSEGRNSTGAKDFEKSTKNKINRTSSDTKNFDYTSTEGEQVQNQQQQQPQPDPKRKDVKELDDLLAKAAAKHNKRIPVPISSSDETDNGEVITKPTIPTTSSIIQRRNEAKYAQNLKNFEETMKKAKLAAKAAEGKNNNQKPRPAEPPKITAVTPKVSKVSPVVKPIVPTTRHSISPPPLPPNTTSTLPRNNRLAQAQNQVNQGSPNMNCVDLLCAGGQRKNTLENTRKGNFAKVKLAKHLPTGKEVAIKIIDKTQLNPGSLQKLFREVRIMKMLDHPNIVKLFQVIETDKTLYLVMEYASGGEVFDYLVLHGRMKEKEARVKFRQIVSAVQYCHQKRIIHRDLKAENLLLDSELNIKIADFGFSNEFTPGSKLDTFCGSPPYAAPELFQGKKYDGPEVDVWSLGVILYTLVSGSLPFDGSTLRELRERVLRGKYRIPFYMSTDCENLLRKFLVLNPAKRASLETIMGDKWMNMGFEDDELKPYIEPKQDLADPKRIDTKSFIM</sequence>
<dbReference type="EMBL" id="CAQQ02394781">
    <property type="status" value="NOT_ANNOTATED_CDS"/>
    <property type="molecule type" value="Genomic_DNA"/>
</dbReference>
<keyword evidence="11" id="KW-0460">Magnesium</keyword>
<comment type="cofactor">
    <cofactor evidence="1">
        <name>Mg(2+)</name>
        <dbReference type="ChEBI" id="CHEBI:18420"/>
    </cofactor>
</comment>
<feature type="compositionally biased region" description="Low complexity" evidence="14">
    <location>
        <begin position="240"/>
        <end position="249"/>
    </location>
</feature>
<feature type="compositionally biased region" description="Polar residues" evidence="14">
    <location>
        <begin position="222"/>
        <end position="239"/>
    </location>
</feature>
<feature type="compositionally biased region" description="Basic and acidic residues" evidence="14">
    <location>
        <begin position="149"/>
        <end position="163"/>
    </location>
</feature>
<dbReference type="CDD" id="cd14072">
    <property type="entry name" value="STKc_MARK"/>
    <property type="match status" value="1"/>
</dbReference>
<evidence type="ECO:0000313" key="16">
    <source>
        <dbReference type="EnsemblMetazoa" id="MESCA000374-PA"/>
    </source>
</evidence>
<reference evidence="17" key="1">
    <citation type="submission" date="2013-02" db="EMBL/GenBank/DDBJ databases">
        <authorList>
            <person name="Hughes D."/>
        </authorList>
    </citation>
    <scope>NUCLEOTIDE SEQUENCE</scope>
    <source>
        <strain>Durham</strain>
        <strain evidence="17">NC isolate 2 -- Noor lab</strain>
    </source>
</reference>
<keyword evidence="9" id="KW-0418">Kinase</keyword>
<evidence type="ECO:0000256" key="12">
    <source>
        <dbReference type="ARBA" id="ARBA00047899"/>
    </source>
</evidence>
<feature type="region of interest" description="Disordered" evidence="14">
    <location>
        <begin position="47"/>
        <end position="66"/>
    </location>
</feature>
<comment type="catalytic activity">
    <reaction evidence="13">
        <text>L-seryl-[protein] + ATP = O-phospho-L-seryl-[protein] + ADP + H(+)</text>
        <dbReference type="Rhea" id="RHEA:17989"/>
        <dbReference type="Rhea" id="RHEA-COMP:9863"/>
        <dbReference type="Rhea" id="RHEA-COMP:11604"/>
        <dbReference type="ChEBI" id="CHEBI:15378"/>
        <dbReference type="ChEBI" id="CHEBI:29999"/>
        <dbReference type="ChEBI" id="CHEBI:30616"/>
        <dbReference type="ChEBI" id="CHEBI:83421"/>
        <dbReference type="ChEBI" id="CHEBI:456216"/>
        <dbReference type="EC" id="2.7.11.1"/>
    </reaction>
</comment>
<evidence type="ECO:0000256" key="5">
    <source>
        <dbReference type="ARBA" id="ARBA00022553"/>
    </source>
</evidence>
<feature type="compositionally biased region" description="Basic and acidic residues" evidence="14">
    <location>
        <begin position="252"/>
        <end position="265"/>
    </location>
</feature>
<keyword evidence="17" id="KW-1185">Reference proteome</keyword>
<keyword evidence="7" id="KW-0479">Metal-binding</keyword>
<evidence type="ECO:0000256" key="13">
    <source>
        <dbReference type="ARBA" id="ARBA00048679"/>
    </source>
</evidence>
<keyword evidence="8" id="KW-0547">Nucleotide-binding</keyword>
<evidence type="ECO:0000256" key="14">
    <source>
        <dbReference type="SAM" id="MobiDB-lite"/>
    </source>
</evidence>
<feature type="region of interest" description="Disordered" evidence="14">
    <location>
        <begin position="136"/>
        <end position="295"/>
    </location>
</feature>
<dbReference type="GO" id="GO:0005524">
    <property type="term" value="F:ATP binding"/>
    <property type="evidence" value="ECO:0007669"/>
    <property type="project" value="UniProtKB-KW"/>
</dbReference>
<dbReference type="Pfam" id="PF00069">
    <property type="entry name" value="Pkinase"/>
    <property type="match status" value="1"/>
</dbReference>
<dbReference type="FunFam" id="1.10.510.10:FF:000156">
    <property type="entry name" value="Serine/threonine-protein kinase SIK3 homolog"/>
    <property type="match status" value="1"/>
</dbReference>
<keyword evidence="6" id="KW-0808">Transferase</keyword>
<dbReference type="GO" id="GO:0000226">
    <property type="term" value="P:microtubule cytoskeleton organization"/>
    <property type="evidence" value="ECO:0007669"/>
    <property type="project" value="TreeGrafter"/>
</dbReference>
<dbReference type="GO" id="GO:0035556">
    <property type="term" value="P:intracellular signal transduction"/>
    <property type="evidence" value="ECO:0007669"/>
    <property type="project" value="TreeGrafter"/>
</dbReference>
<evidence type="ECO:0000313" key="17">
    <source>
        <dbReference type="Proteomes" id="UP000015102"/>
    </source>
</evidence>
<evidence type="ECO:0000256" key="9">
    <source>
        <dbReference type="ARBA" id="ARBA00022777"/>
    </source>
</evidence>
<dbReference type="InterPro" id="IPR049508">
    <property type="entry name" value="MARK1-4_cat"/>
</dbReference>